<sequence length="354" mass="40072">MRLTSGKLSHSSSPPPATTRRHRRRHPSPPLSLSSTSQQEDNISLSTSNSKHLTNHHHSQHNAFETDIEDDNIASFSNLSGATTTTAVCATYINVAPLPVFHGSEEECAVTHLSRFQRVCRANNATTLDMMTRIFPVTLEGEAALWYELNIEPNPFISWEEIKSSFLEAYRPEESFDEFRAELMEIRQGEKESVNGFSLRMQWMVKKWPEHEMPEKVLKGIFVDGLREEIREVVAMRGPETVEEAVRFAVVVERARRGRKGGGEGATKCGFCDGLHEEGSCEVKRKMRELWLRSRPEGRTITAAGSIVKREEEEMERGLSLRRGGGECKCWKHQCWKRSDSLVTDVNANVNDAV</sequence>
<name>A0ACB7UC59_DIOAL</name>
<keyword evidence="1" id="KW-0687">Ribonucleoprotein</keyword>
<organism evidence="1 2">
    <name type="scientific">Dioscorea alata</name>
    <name type="common">Purple yam</name>
    <dbReference type="NCBI Taxonomy" id="55571"/>
    <lineage>
        <taxon>Eukaryota</taxon>
        <taxon>Viridiplantae</taxon>
        <taxon>Streptophyta</taxon>
        <taxon>Embryophyta</taxon>
        <taxon>Tracheophyta</taxon>
        <taxon>Spermatophyta</taxon>
        <taxon>Magnoliopsida</taxon>
        <taxon>Liliopsida</taxon>
        <taxon>Dioscoreales</taxon>
        <taxon>Dioscoreaceae</taxon>
        <taxon>Dioscorea</taxon>
    </lineage>
</organism>
<evidence type="ECO:0000313" key="2">
    <source>
        <dbReference type="Proteomes" id="UP000827976"/>
    </source>
</evidence>
<accession>A0ACB7UC59</accession>
<gene>
    <name evidence="1" type="ORF">IHE45_17G045400</name>
</gene>
<comment type="caution">
    <text evidence="1">The sequence shown here is derived from an EMBL/GenBank/DDBJ whole genome shotgun (WGS) entry which is preliminary data.</text>
</comment>
<proteinExistence type="predicted"/>
<keyword evidence="1" id="KW-0689">Ribosomal protein</keyword>
<dbReference type="EMBL" id="CM037027">
    <property type="protein sequence ID" value="KAH7657816.1"/>
    <property type="molecule type" value="Genomic_DNA"/>
</dbReference>
<keyword evidence="2" id="KW-1185">Reference proteome</keyword>
<dbReference type="Proteomes" id="UP000827976">
    <property type="component" value="Chromosome 17"/>
</dbReference>
<reference evidence="2" key="1">
    <citation type="journal article" date="2022" name="Nat. Commun.">
        <title>Chromosome evolution and the genetic basis of agronomically important traits in greater yam.</title>
        <authorList>
            <person name="Bredeson J.V."/>
            <person name="Lyons J.B."/>
            <person name="Oniyinde I.O."/>
            <person name="Okereke N.R."/>
            <person name="Kolade O."/>
            <person name="Nnabue I."/>
            <person name="Nwadili C.O."/>
            <person name="Hribova E."/>
            <person name="Parker M."/>
            <person name="Nwogha J."/>
            <person name="Shu S."/>
            <person name="Carlson J."/>
            <person name="Kariba R."/>
            <person name="Muthemba S."/>
            <person name="Knop K."/>
            <person name="Barton G.J."/>
            <person name="Sherwood A.V."/>
            <person name="Lopez-Montes A."/>
            <person name="Asiedu R."/>
            <person name="Jamnadass R."/>
            <person name="Muchugi A."/>
            <person name="Goodstein D."/>
            <person name="Egesi C.N."/>
            <person name="Featherston J."/>
            <person name="Asfaw A."/>
            <person name="Simpson G.G."/>
            <person name="Dolezel J."/>
            <person name="Hendre P.S."/>
            <person name="Van Deynze A."/>
            <person name="Kumar P.L."/>
            <person name="Obidiegwu J.E."/>
            <person name="Bhattacharjee R."/>
            <person name="Rokhsar D.S."/>
        </authorList>
    </citation>
    <scope>NUCLEOTIDE SEQUENCE [LARGE SCALE GENOMIC DNA]</scope>
    <source>
        <strain evidence="2">cv. TDa95/00328</strain>
    </source>
</reference>
<protein>
    <submittedName>
        <fullName evidence="1">Ribosomal protein S24e protein</fullName>
    </submittedName>
</protein>
<evidence type="ECO:0000313" key="1">
    <source>
        <dbReference type="EMBL" id="KAH7657816.1"/>
    </source>
</evidence>